<keyword evidence="4" id="KW-1185">Reference proteome</keyword>
<feature type="region of interest" description="Disordered" evidence="1">
    <location>
        <begin position="218"/>
        <end position="237"/>
    </location>
</feature>
<dbReference type="RefSeq" id="WP_203584964.1">
    <property type="nucleotide sequence ID" value="NZ_JACOPV010000009.1"/>
</dbReference>
<evidence type="ECO:0000256" key="1">
    <source>
        <dbReference type="SAM" id="MobiDB-lite"/>
    </source>
</evidence>
<sequence length="559" mass="60370">MSASVDRFALRQSLRAQSSERTRLVALPSSADVDRLANTPVDQSFVDMVGLEDSVMVIQAQVPDAVISARISELATAFNAHRVDRLFGDMRTSSLQSIAGTFGVGKMLSAYDKTGGSVDTIHNARQGTYATDAAAQAYEREGKYTEAVKAEYHQKDPAYRKVATDTLEARTQGDLKDAYTGEQMSSRRSDSHSIDHVIPAEEIHNDRGRVLAGVDGVQAGNTDSNLKPTSKTTNSAMGKKTATEYVAWLEKTKDKRAKRLETLRAKEAAGEHLSAKAKEEIAKLVEQEKITANPEPLLEADRKARAEYDKAVNAYYLSAEFRKDCLHTSVVAGGRAAFQAAMGAILVELFAGIFDEVKDWYRNGAAAESTIGSELKRRLKRVGVRVAKQWKAVLAAAAGGMITGLLSNLVTVLINAFLTTAKRTVRMIREGAGSLVSACKTLLLRPEGMTIDEGLHEASKVLVGGGVIVGGILLEEAVSKALQAIPFIAPIADITTAVIVGTATAITSTLAVYLVDKADVFGVNRAKRLEHINDELDASLEEQHGIESRLLEQFLAHEL</sequence>
<keyword evidence="2" id="KW-0472">Membrane</keyword>
<protein>
    <recommendedName>
        <fullName evidence="5">Lactate permease</fullName>
    </recommendedName>
</protein>
<feature type="transmembrane region" description="Helical" evidence="2">
    <location>
        <begin position="392"/>
        <end position="418"/>
    </location>
</feature>
<comment type="caution">
    <text evidence="3">The sequence shown here is derived from an EMBL/GenBank/DDBJ whole genome shotgun (WGS) entry which is preliminary data.</text>
</comment>
<name>A0ABS2BZK4_9PSED</name>
<evidence type="ECO:0000256" key="2">
    <source>
        <dbReference type="SAM" id="Phobius"/>
    </source>
</evidence>
<organism evidence="3 4">
    <name type="scientific">Pseudomonas arcuscaelestis</name>
    <dbReference type="NCBI Taxonomy" id="2710591"/>
    <lineage>
        <taxon>Bacteria</taxon>
        <taxon>Pseudomonadati</taxon>
        <taxon>Pseudomonadota</taxon>
        <taxon>Gammaproteobacteria</taxon>
        <taxon>Pseudomonadales</taxon>
        <taxon>Pseudomonadaceae</taxon>
        <taxon>Pseudomonas</taxon>
    </lineage>
</organism>
<keyword evidence="2" id="KW-1133">Transmembrane helix</keyword>
<evidence type="ECO:0000313" key="3">
    <source>
        <dbReference type="EMBL" id="MBM5459056.1"/>
    </source>
</evidence>
<dbReference type="Proteomes" id="UP000745663">
    <property type="component" value="Unassembled WGS sequence"/>
</dbReference>
<evidence type="ECO:0008006" key="5">
    <source>
        <dbReference type="Google" id="ProtNLM"/>
    </source>
</evidence>
<dbReference type="EMBL" id="JACOPV010000009">
    <property type="protein sequence ID" value="MBM5459056.1"/>
    <property type="molecule type" value="Genomic_DNA"/>
</dbReference>
<accession>A0ABS2BZK4</accession>
<keyword evidence="2" id="KW-0812">Transmembrane</keyword>
<proteinExistence type="predicted"/>
<gene>
    <name evidence="3" type="ORF">H8F21_15920</name>
</gene>
<reference evidence="3 4" key="1">
    <citation type="submission" date="2020-08" db="EMBL/GenBank/DDBJ databases">
        <title>Description of novel Pseudomonas species.</title>
        <authorList>
            <person name="Duman M."/>
            <person name="Mulet M."/>
            <person name="Altun S."/>
            <person name="Saticioglu I.B."/>
            <person name="Lalucat J."/>
            <person name="Garcia-Valdes E."/>
        </authorList>
    </citation>
    <scope>NUCLEOTIDE SEQUENCE [LARGE SCALE GENOMIC DNA]</scope>
    <source>
        <strain evidence="3 4">P66</strain>
    </source>
</reference>
<feature type="compositionally biased region" description="Polar residues" evidence="1">
    <location>
        <begin position="219"/>
        <end position="236"/>
    </location>
</feature>
<evidence type="ECO:0000313" key="4">
    <source>
        <dbReference type="Proteomes" id="UP000745663"/>
    </source>
</evidence>